<dbReference type="KEGG" id="taa:NMY3_02257"/>
<accession>A0A654M1A3</accession>
<sequence length="32" mass="3812">MSVTRFKKNDIVELVKVMKCYFDNILFTKGEN</sequence>
<organism evidence="1 2">
    <name type="scientific">Candidatus Nitrosocosmicus oleophilus</name>
    <dbReference type="NCBI Taxonomy" id="1353260"/>
    <lineage>
        <taxon>Archaea</taxon>
        <taxon>Nitrososphaerota</taxon>
        <taxon>Nitrososphaeria</taxon>
        <taxon>Nitrososphaerales</taxon>
        <taxon>Nitrososphaeraceae</taxon>
        <taxon>Candidatus Nitrosocosmicus</taxon>
    </lineage>
</organism>
<dbReference type="Proteomes" id="UP000058925">
    <property type="component" value="Chromosome"/>
</dbReference>
<protein>
    <submittedName>
        <fullName evidence="1">Uncharacterized protein</fullName>
    </submittedName>
</protein>
<reference evidence="2" key="1">
    <citation type="submission" date="2015-10" db="EMBL/GenBank/DDBJ databases">
        <title>Niche specialization of a soil ammonia-oxidizing archaeon, Candidatus Nitrosocosmicus oleophilus.</title>
        <authorList>
            <person name="Jung M.-Y."/>
            <person name="Rhee S.-K."/>
        </authorList>
    </citation>
    <scope>NUCLEOTIDE SEQUENCE [LARGE SCALE GENOMIC DNA]</scope>
    <source>
        <strain evidence="2">MY3</strain>
    </source>
</reference>
<evidence type="ECO:0000313" key="2">
    <source>
        <dbReference type="Proteomes" id="UP000058925"/>
    </source>
</evidence>
<dbReference type="EMBL" id="CP012850">
    <property type="protein sequence ID" value="ALI36456.1"/>
    <property type="molecule type" value="Genomic_DNA"/>
</dbReference>
<dbReference type="AlphaFoldDB" id="A0A654M1A3"/>
<name>A0A654M1A3_9ARCH</name>
<evidence type="ECO:0000313" key="1">
    <source>
        <dbReference type="EMBL" id="ALI36456.1"/>
    </source>
</evidence>
<keyword evidence="2" id="KW-1185">Reference proteome</keyword>
<gene>
    <name evidence="1" type="ORF">NMY3_02257</name>
</gene>
<proteinExistence type="predicted"/>